<reference evidence="1 2" key="2">
    <citation type="journal article" date="2016" name="Genome Announc.">
        <title>Genome Sequence of Nitrosomonas communis Strain Nm2, a Mesophilic Ammonia-Oxidizing Bacterium Isolated from Mediterranean Soil.</title>
        <authorList>
            <person name="Kozlowski J.A."/>
            <person name="Kits K.D."/>
            <person name="Stein L.Y."/>
        </authorList>
    </citation>
    <scope>NUCLEOTIDE SEQUENCE [LARGE SCALE GENOMIC DNA]</scope>
    <source>
        <strain evidence="1 2">Nm2</strain>
    </source>
</reference>
<dbReference type="RefSeq" id="WP_046851337.1">
    <property type="nucleotide sequence ID" value="NZ_CP011451.1"/>
</dbReference>
<keyword evidence="2" id="KW-1185">Reference proteome</keyword>
<dbReference type="Proteomes" id="UP000034156">
    <property type="component" value="Chromosome"/>
</dbReference>
<accession>A0A0F7KJX3</accession>
<dbReference type="KEGG" id="nco:AAW31_18285"/>
<dbReference type="EMBL" id="CP011451">
    <property type="protein sequence ID" value="AKH39318.1"/>
    <property type="molecule type" value="Genomic_DNA"/>
</dbReference>
<dbReference type="PATRIC" id="fig|44574.3.peg.4394"/>
<protein>
    <submittedName>
        <fullName evidence="1">Uncharacterized protein</fullName>
    </submittedName>
</protein>
<organism evidence="1 2">
    <name type="scientific">Nitrosomonas communis</name>
    <dbReference type="NCBI Taxonomy" id="44574"/>
    <lineage>
        <taxon>Bacteria</taxon>
        <taxon>Pseudomonadati</taxon>
        <taxon>Pseudomonadota</taxon>
        <taxon>Betaproteobacteria</taxon>
        <taxon>Nitrosomonadales</taxon>
        <taxon>Nitrosomonadaceae</taxon>
        <taxon>Nitrosomonas</taxon>
    </lineage>
</organism>
<gene>
    <name evidence="1" type="ORF">AAW31_18285</name>
</gene>
<proteinExistence type="predicted"/>
<reference evidence="2" key="1">
    <citation type="submission" date="2015-05" db="EMBL/GenBank/DDBJ databases">
        <title>Draft genome of Nitrosomonas communis strain Nm2.</title>
        <authorList>
            <person name="Kozlowski J.A."/>
            <person name="Kits K.D."/>
            <person name="Stein L.Y."/>
        </authorList>
    </citation>
    <scope>NUCLEOTIDE SEQUENCE [LARGE SCALE GENOMIC DNA]</scope>
    <source>
        <strain evidence="2">Nm2</strain>
    </source>
</reference>
<evidence type="ECO:0000313" key="2">
    <source>
        <dbReference type="Proteomes" id="UP000034156"/>
    </source>
</evidence>
<name>A0A0F7KJX3_9PROT</name>
<dbReference type="AlphaFoldDB" id="A0A0F7KJX3"/>
<sequence length="70" mass="7730">MLFVIQPPNAKHTNVQIMLDIADIVAATIGWLYGRGGNTKSSSITEDVRNTDLAALLKCILVCFRIGRWV</sequence>
<evidence type="ECO:0000313" key="1">
    <source>
        <dbReference type="EMBL" id="AKH39318.1"/>
    </source>
</evidence>